<comment type="caution">
    <text evidence="1">The sequence shown here is derived from an EMBL/GenBank/DDBJ whole genome shotgun (WGS) entry which is preliminary data.</text>
</comment>
<dbReference type="SUPFAM" id="SSF56935">
    <property type="entry name" value="Porins"/>
    <property type="match status" value="1"/>
</dbReference>
<gene>
    <name evidence="1" type="ORF">OO013_08400</name>
</gene>
<protein>
    <submittedName>
        <fullName evidence="1">DcaP family trimeric outer membrane transporter</fullName>
    </submittedName>
</protein>
<keyword evidence="2" id="KW-1185">Reference proteome</keyword>
<dbReference type="EMBL" id="JAPFQN010000005">
    <property type="protein sequence ID" value="MCX2743883.1"/>
    <property type="molecule type" value="Genomic_DNA"/>
</dbReference>
<dbReference type="Pfam" id="PF19577">
    <property type="entry name" value="DcaP"/>
    <property type="match status" value="1"/>
</dbReference>
<reference evidence="1 2" key="1">
    <citation type="submission" date="2022-11" db="EMBL/GenBank/DDBJ databases">
        <title>The characterization of three novel Bacteroidetes species and genomic analysis of their roles in tidal elemental geochemical cycles.</title>
        <authorList>
            <person name="Ma K."/>
        </authorList>
    </citation>
    <scope>NUCLEOTIDE SEQUENCE [LARGE SCALE GENOMIC DNA]</scope>
    <source>
        <strain evidence="1 2">M17</strain>
    </source>
</reference>
<dbReference type="RefSeq" id="WP_266056344.1">
    <property type="nucleotide sequence ID" value="NZ_JAPFQN010000005.1"/>
</dbReference>
<dbReference type="Proteomes" id="UP001209885">
    <property type="component" value="Unassembled WGS sequence"/>
</dbReference>
<organism evidence="1 2">
    <name type="scientific">Mangrovivirga halotolerans</name>
    <dbReference type="NCBI Taxonomy" id="2993936"/>
    <lineage>
        <taxon>Bacteria</taxon>
        <taxon>Pseudomonadati</taxon>
        <taxon>Bacteroidota</taxon>
        <taxon>Cytophagia</taxon>
        <taxon>Cytophagales</taxon>
        <taxon>Mangrovivirgaceae</taxon>
        <taxon>Mangrovivirga</taxon>
    </lineage>
</organism>
<sequence>MSGKAYRLPGFLLLLLFTFHLSFSQDVPDSLNRNISGRVISSSDSIIVDTTRIIEDAPLDIGQDRGLFIISADKKLQLRILGSVRYHVVMDQNNLESENSFNTHEIPTGDDNNPIFNYSNQISQTRLGFEVTHSTSSGNVFIRLETDFAGADGFRIRHAYGQFKNVLFGQTWSLFSHVTAVPATVDFAGPTSSINIRTPQMRYTLPNIWNNYTLDLGLEYLVPNINLPDSIEAEIFQLTPDFTARIRKNYNWGQFQISGILPVLSGRNIFDEVIVKFGYGLSASVVINSWKQGKWYFQSVVGRGISRYFNDLDNNVLDVIIDKNNKLKLPLNYGFNATYEHSWNEKWLTSFTYGILQLERFAINPDEWYFRGQTIRSNTFWDVSDGAKIGGEIIWGQRTNKNFVKGDAIRVNVLVYYDF</sequence>
<evidence type="ECO:0000313" key="2">
    <source>
        <dbReference type="Proteomes" id="UP001209885"/>
    </source>
</evidence>
<name>A0ABT3RQQ3_9BACT</name>
<dbReference type="InterPro" id="IPR045748">
    <property type="entry name" value="DcaP"/>
</dbReference>
<proteinExistence type="predicted"/>
<evidence type="ECO:0000313" key="1">
    <source>
        <dbReference type="EMBL" id="MCX2743883.1"/>
    </source>
</evidence>
<accession>A0ABT3RQQ3</accession>